<keyword evidence="3" id="KW-0808">Transferase</keyword>
<dbReference type="InterPro" id="IPR023451">
    <property type="entry name" value="Thymidate_synth/dCMP_Mease_dom"/>
</dbReference>
<dbReference type="PANTHER" id="PTHR11548">
    <property type="entry name" value="THYMIDYLATE SYNTHASE 1"/>
    <property type="match status" value="1"/>
</dbReference>
<organism evidence="6">
    <name type="scientific">viral metagenome</name>
    <dbReference type="NCBI Taxonomy" id="1070528"/>
    <lineage>
        <taxon>unclassified sequences</taxon>
        <taxon>metagenomes</taxon>
        <taxon>organismal metagenomes</taxon>
    </lineage>
</organism>
<keyword evidence="2" id="KW-0489">Methyltransferase</keyword>
<dbReference type="FunFam" id="3.30.572.10:FF:000013">
    <property type="entry name" value="Thymidylate synthase"/>
    <property type="match status" value="1"/>
</dbReference>
<proteinExistence type="inferred from homology"/>
<reference evidence="6" key="1">
    <citation type="journal article" date="2020" name="Nature">
        <title>Giant virus diversity and host interactions through global metagenomics.</title>
        <authorList>
            <person name="Schulz F."/>
            <person name="Roux S."/>
            <person name="Paez-Espino D."/>
            <person name="Jungbluth S."/>
            <person name="Walsh D.A."/>
            <person name="Denef V.J."/>
            <person name="McMahon K.D."/>
            <person name="Konstantinidis K.T."/>
            <person name="Eloe-Fadrosh E.A."/>
            <person name="Kyrpides N.C."/>
            <person name="Woyke T."/>
        </authorList>
    </citation>
    <scope>NUCLEOTIDE SEQUENCE</scope>
    <source>
        <strain evidence="6">GVMAG-S-ERX555943-30</strain>
    </source>
</reference>
<feature type="domain" description="Thymidylate synthase/dCMP hydroxymethylase" evidence="5">
    <location>
        <begin position="29"/>
        <end position="312"/>
    </location>
</feature>
<dbReference type="EC" id="2.1.1.45" evidence="1"/>
<dbReference type="Gene3D" id="3.30.572.10">
    <property type="entry name" value="Thymidylate synthase/dCMP hydroxymethylase domain"/>
    <property type="match status" value="1"/>
</dbReference>
<dbReference type="InterPro" id="IPR000398">
    <property type="entry name" value="Thymidylate_synthase"/>
</dbReference>
<evidence type="ECO:0000256" key="2">
    <source>
        <dbReference type="ARBA" id="ARBA00022603"/>
    </source>
</evidence>
<evidence type="ECO:0000256" key="3">
    <source>
        <dbReference type="ARBA" id="ARBA00022679"/>
    </source>
</evidence>
<dbReference type="HAMAP" id="MF_00008">
    <property type="entry name" value="Thymidy_synth_bact"/>
    <property type="match status" value="1"/>
</dbReference>
<dbReference type="EMBL" id="MN738752">
    <property type="protein sequence ID" value="QHS83328.1"/>
    <property type="molecule type" value="Genomic_DNA"/>
</dbReference>
<accession>A0A6C0AU99</accession>
<dbReference type="InterPro" id="IPR020940">
    <property type="entry name" value="Thymidylate_synthase_AS"/>
</dbReference>
<dbReference type="Pfam" id="PF00303">
    <property type="entry name" value="Thymidylat_synt"/>
    <property type="match status" value="1"/>
</dbReference>
<evidence type="ECO:0000259" key="5">
    <source>
        <dbReference type="Pfam" id="PF00303"/>
    </source>
</evidence>
<sequence>MLKNTLQVNKYKQRIISHNPSDEFHEEYQYIHLLNDIIEHGKMEEGRNGNTLSVYGASLHFSLENNVIPILTTKKTAWKTCLKELLWFIKGDTSNKRLNEQKVHIWDGNASKEFLESRGLGHYEDGDLGPLYGFQWRHWNAPYNGCDEDYKGKGIDQLQYIIEMLKNPETRTSRRLLISAWNPEQLTEMALPPCHSFFQFNVQDNNKLSCTVFCRSQDVPLGQPFNIASYSFLTHLIAFHTGLTAHELILHGGNCHIYEPHIETIKQQLDREPFPFPTVTIRELKENIEDYTIEDFVVNNYQCHPPIKMEMVA</sequence>
<name>A0A6C0AU99_9ZZZZ</name>
<dbReference type="GO" id="GO:0006231">
    <property type="term" value="P:dTMP biosynthetic process"/>
    <property type="evidence" value="ECO:0007669"/>
    <property type="project" value="InterPro"/>
</dbReference>
<dbReference type="CDD" id="cd00351">
    <property type="entry name" value="TS_Pyrimidine_HMase"/>
    <property type="match status" value="1"/>
</dbReference>
<dbReference type="NCBIfam" id="TIGR03284">
    <property type="entry name" value="thym_sym"/>
    <property type="match status" value="1"/>
</dbReference>
<evidence type="ECO:0000256" key="1">
    <source>
        <dbReference type="ARBA" id="ARBA00011947"/>
    </source>
</evidence>
<dbReference type="InterPro" id="IPR045097">
    <property type="entry name" value="Thymidate_synth/dCMP_Mease"/>
</dbReference>
<dbReference type="PANTHER" id="PTHR11548:SF1">
    <property type="entry name" value="THYMIDYLATE SYNTHASE 1"/>
    <property type="match status" value="1"/>
</dbReference>
<dbReference type="PRINTS" id="PR00108">
    <property type="entry name" value="THYMDSNTHASE"/>
</dbReference>
<evidence type="ECO:0000256" key="4">
    <source>
        <dbReference type="ARBA" id="ARBA00022727"/>
    </source>
</evidence>
<dbReference type="GO" id="GO:0032259">
    <property type="term" value="P:methylation"/>
    <property type="evidence" value="ECO:0007669"/>
    <property type="project" value="UniProtKB-KW"/>
</dbReference>
<protein>
    <recommendedName>
        <fullName evidence="1">thymidylate synthase</fullName>
        <ecNumber evidence="1">2.1.1.45</ecNumber>
    </recommendedName>
</protein>
<dbReference type="GO" id="GO:0004799">
    <property type="term" value="F:thymidylate synthase activity"/>
    <property type="evidence" value="ECO:0007669"/>
    <property type="project" value="UniProtKB-EC"/>
</dbReference>
<evidence type="ECO:0000313" key="6">
    <source>
        <dbReference type="EMBL" id="QHS83328.1"/>
    </source>
</evidence>
<dbReference type="SUPFAM" id="SSF55831">
    <property type="entry name" value="Thymidylate synthase/dCMP hydroxymethylase"/>
    <property type="match status" value="1"/>
</dbReference>
<dbReference type="InterPro" id="IPR036926">
    <property type="entry name" value="Thymidate_synth/dCMP_Mease_sf"/>
</dbReference>
<dbReference type="GO" id="GO:0005829">
    <property type="term" value="C:cytosol"/>
    <property type="evidence" value="ECO:0007669"/>
    <property type="project" value="TreeGrafter"/>
</dbReference>
<dbReference type="AlphaFoldDB" id="A0A6C0AU99"/>
<keyword evidence="4" id="KW-0545">Nucleotide biosynthesis</keyword>
<dbReference type="PROSITE" id="PS00091">
    <property type="entry name" value="THYMIDYLATE_SYNTHASE"/>
    <property type="match status" value="1"/>
</dbReference>